<name>A0ABX2MZK8_9SPHN</name>
<proteinExistence type="predicted"/>
<accession>A0ABX2MZK8</accession>
<dbReference type="EMBL" id="JABWMH010000001">
    <property type="protein sequence ID" value="NVD26796.1"/>
    <property type="molecule type" value="Genomic_DNA"/>
</dbReference>
<organism evidence="1 2">
    <name type="scientific">Parasphingorhabdus flavimaris</name>
    <dbReference type="NCBI Taxonomy" id="266812"/>
    <lineage>
        <taxon>Bacteria</taxon>
        <taxon>Pseudomonadati</taxon>
        <taxon>Pseudomonadota</taxon>
        <taxon>Alphaproteobacteria</taxon>
        <taxon>Sphingomonadales</taxon>
        <taxon>Sphingomonadaceae</taxon>
        <taxon>Parasphingorhabdus</taxon>
    </lineage>
</organism>
<reference evidence="1 2" key="1">
    <citation type="submission" date="2020-06" db="EMBL/GenBank/DDBJ databases">
        <authorList>
            <person name="Kim S.-J."/>
            <person name="Park S.-J."/>
        </authorList>
    </citation>
    <scope>NUCLEOTIDE SEQUENCE [LARGE SCALE GENOMIC DNA]</scope>
    <source>
        <strain evidence="1 2">SW-151</strain>
    </source>
</reference>
<protein>
    <submittedName>
        <fullName evidence="1">Uncharacterized protein</fullName>
    </submittedName>
</protein>
<dbReference type="Proteomes" id="UP000652427">
    <property type="component" value="Unassembled WGS sequence"/>
</dbReference>
<evidence type="ECO:0000313" key="2">
    <source>
        <dbReference type="Proteomes" id="UP000652427"/>
    </source>
</evidence>
<dbReference type="RefSeq" id="WP_176278317.1">
    <property type="nucleotide sequence ID" value="NZ_JABWMH010000001.1"/>
</dbReference>
<comment type="caution">
    <text evidence="1">The sequence shown here is derived from an EMBL/GenBank/DDBJ whole genome shotgun (WGS) entry which is preliminary data.</text>
</comment>
<evidence type="ECO:0000313" key="1">
    <source>
        <dbReference type="EMBL" id="NVD26796.1"/>
    </source>
</evidence>
<gene>
    <name evidence="1" type="ORF">HUO14_02610</name>
</gene>
<keyword evidence="2" id="KW-1185">Reference proteome</keyword>
<sequence length="384" mass="43930">MTGTKEEELDKIAVAQGLTERSIDEGRTLKKGDDSVIRAREAFSREKAKLHKNNMFLLHHSLAKSGVVNHSYLEKALSSILERASIFEFQNAHPNFCLSLKQISDLMQEFEGFRDLFKAKLDSSNAKENREVYTLCEEYFQRCASEIIDQSEFQPIVFQLLKSCLKSLAQGNEIVGAREHHFETALTSSVPDSLLARMRSKKRMLSAEAITAEIKQILDIKVEKTDTYENNPQPDEAGMEDDKGDIDDPLSALAKSISTDTNVQAEFERQARMLISKAQFLENEANPPPIPERKYHPRKDNIVEFLQEVWGEWNDRDLLSRRVLQIHDRRAHGALINYLRTDTLPEGLNVWTTKDETDRWLEHGLFTADEVTRASGALQTRRHS</sequence>